<dbReference type="PANTHER" id="PTHR11811">
    <property type="entry name" value="6-PHOSPHOGLUCONATE DEHYDROGENASE"/>
    <property type="match status" value="1"/>
</dbReference>
<sequence length="474" mass="49943">MTSEQAEIGVVGLGTMGANLALNIAEKGFVTAGYNRTHEKAFELAEEARGFGGTIVPAKTLEEFVAALKAPRVIVLMVPAGTIVDDQIAALRPLLSDGDIVVDAGNADFNDTVRRTRELEGSGLHFVGIGVSGGELGARHGPSIMAGGPAEIYPRLQPILEAISAKYEGSPCVAHLGTDGAGHFVKTIHNGIEYADMQMIAEIYGIMRDGLGLEAGAMADIFAEWNKGGLSSYLVEITAVNLAEKDPETGQPLVDLITDEAGQKGTGRWAVIEAQKLGAGATTLEAAVSARGVSSRRGERARAAEAYAGLAATSGQFSGDKAGIAELEQALETAKIIAYAQGFAVMDAASKEFGWNLPLGEIARIWRAGCIIRSRFLDDIASVTDSGETVNLLVAPDFVSRVSAGEGALRKVVAKAALSGLPVPALSAALAYFDDYRRARGTTNLTQAQRDLFGAHTFHRLDREGTFHHRWPAV</sequence>
<evidence type="ECO:0000256" key="3">
    <source>
        <dbReference type="ARBA" id="ARBA00008419"/>
    </source>
</evidence>
<dbReference type="PRINTS" id="PR00076">
    <property type="entry name" value="6PGDHDRGNASE"/>
</dbReference>
<dbReference type="InterPro" id="IPR006183">
    <property type="entry name" value="Pgluconate_DH"/>
</dbReference>
<dbReference type="InterPro" id="IPR006184">
    <property type="entry name" value="6PGdom_BS"/>
</dbReference>
<keyword evidence="8 12" id="KW-0311">Gluconate utilization</keyword>
<dbReference type="PROSITE" id="PS00461">
    <property type="entry name" value="6PGD"/>
    <property type="match status" value="1"/>
</dbReference>
<evidence type="ECO:0000256" key="2">
    <source>
        <dbReference type="ARBA" id="ARBA00004874"/>
    </source>
</evidence>
<dbReference type="EMBL" id="JBHUIJ010000015">
    <property type="protein sequence ID" value="MFD2238224.1"/>
    <property type="molecule type" value="Genomic_DNA"/>
</dbReference>
<accession>A0ABW5CLN8</accession>
<dbReference type="Gene3D" id="1.10.1040.10">
    <property type="entry name" value="N-(1-d-carboxylethyl)-l-norvaline Dehydrogenase, domain 2"/>
    <property type="match status" value="1"/>
</dbReference>
<comment type="subunit">
    <text evidence="4 11">Homodimer.</text>
</comment>
<evidence type="ECO:0000259" key="13">
    <source>
        <dbReference type="SMART" id="SM01350"/>
    </source>
</evidence>
<dbReference type="SUPFAM" id="SSF51735">
    <property type="entry name" value="NAD(P)-binding Rossmann-fold domains"/>
    <property type="match status" value="1"/>
</dbReference>
<dbReference type="SMART" id="SM01350">
    <property type="entry name" value="6PGD"/>
    <property type="match status" value="1"/>
</dbReference>
<comment type="catalytic activity">
    <reaction evidence="10 11 12">
        <text>6-phospho-D-gluconate + NADP(+) = D-ribulose 5-phosphate + CO2 + NADPH</text>
        <dbReference type="Rhea" id="RHEA:10116"/>
        <dbReference type="ChEBI" id="CHEBI:16526"/>
        <dbReference type="ChEBI" id="CHEBI:57783"/>
        <dbReference type="ChEBI" id="CHEBI:58121"/>
        <dbReference type="ChEBI" id="CHEBI:58349"/>
        <dbReference type="ChEBI" id="CHEBI:58759"/>
        <dbReference type="EC" id="1.1.1.44"/>
    </reaction>
</comment>
<dbReference type="Pfam" id="PF03446">
    <property type="entry name" value="NAD_binding_2"/>
    <property type="match status" value="1"/>
</dbReference>
<reference evidence="15" key="1">
    <citation type="journal article" date="2019" name="Int. J. Syst. Evol. Microbiol.">
        <title>The Global Catalogue of Microorganisms (GCM) 10K type strain sequencing project: providing services to taxonomists for standard genome sequencing and annotation.</title>
        <authorList>
            <consortium name="The Broad Institute Genomics Platform"/>
            <consortium name="The Broad Institute Genome Sequencing Center for Infectious Disease"/>
            <person name="Wu L."/>
            <person name="Ma J."/>
        </authorList>
    </citation>
    <scope>NUCLEOTIDE SEQUENCE [LARGE SCALE GENOMIC DNA]</scope>
    <source>
        <strain evidence="15">ZS-35-S2</strain>
    </source>
</reference>
<dbReference type="GO" id="GO:0004616">
    <property type="term" value="F:phosphogluconate dehydrogenase (decarboxylating) activity"/>
    <property type="evidence" value="ECO:0007669"/>
    <property type="project" value="UniProtKB-EC"/>
</dbReference>
<dbReference type="InterPro" id="IPR006113">
    <property type="entry name" value="6PGDH_Gnd/GntZ"/>
</dbReference>
<dbReference type="NCBIfam" id="NF006765">
    <property type="entry name" value="PRK09287.1"/>
    <property type="match status" value="1"/>
</dbReference>
<dbReference type="Proteomes" id="UP001597371">
    <property type="component" value="Unassembled WGS sequence"/>
</dbReference>
<evidence type="ECO:0000256" key="12">
    <source>
        <dbReference type="RuleBase" id="RU000485"/>
    </source>
</evidence>
<comment type="similarity">
    <text evidence="3 11 12">Belongs to the 6-phosphogluconate dehydrogenase family.</text>
</comment>
<dbReference type="Gene3D" id="3.40.50.720">
    <property type="entry name" value="NAD(P)-binding Rossmann-like Domain"/>
    <property type="match status" value="1"/>
</dbReference>
<evidence type="ECO:0000256" key="11">
    <source>
        <dbReference type="PIRNR" id="PIRNR000109"/>
    </source>
</evidence>
<gene>
    <name evidence="14" type="primary">gndA</name>
    <name evidence="14" type="ORF">ACFSKQ_12250</name>
</gene>
<evidence type="ECO:0000256" key="6">
    <source>
        <dbReference type="ARBA" id="ARBA00018193"/>
    </source>
</evidence>
<dbReference type="Pfam" id="PF00393">
    <property type="entry name" value="6PGD"/>
    <property type="match status" value="1"/>
</dbReference>
<name>A0ABW5CLN8_9HYPH</name>
<dbReference type="InterPro" id="IPR006115">
    <property type="entry name" value="6PGDH_NADP-bd"/>
</dbReference>
<evidence type="ECO:0000256" key="1">
    <source>
        <dbReference type="ARBA" id="ARBA00002526"/>
    </source>
</evidence>
<evidence type="ECO:0000256" key="5">
    <source>
        <dbReference type="ARBA" id="ARBA00013011"/>
    </source>
</evidence>
<protein>
    <recommendedName>
        <fullName evidence="6 11">6-phosphogluconate dehydrogenase, decarboxylating</fullName>
        <ecNumber evidence="5 11">1.1.1.44</ecNumber>
    </recommendedName>
</protein>
<feature type="domain" description="6-phosphogluconate dehydrogenase C-terminal" evidence="13">
    <location>
        <begin position="182"/>
        <end position="472"/>
    </location>
</feature>
<keyword evidence="15" id="KW-1185">Reference proteome</keyword>
<proteinExistence type="inferred from homology"/>
<evidence type="ECO:0000256" key="7">
    <source>
        <dbReference type="ARBA" id="ARBA00023002"/>
    </source>
</evidence>
<dbReference type="RefSeq" id="WP_209738912.1">
    <property type="nucleotide sequence ID" value="NZ_CP072611.1"/>
</dbReference>
<evidence type="ECO:0000256" key="8">
    <source>
        <dbReference type="ARBA" id="ARBA00023064"/>
    </source>
</evidence>
<dbReference type="NCBIfam" id="TIGR00873">
    <property type="entry name" value="gnd"/>
    <property type="match status" value="1"/>
</dbReference>
<dbReference type="InterPro" id="IPR008927">
    <property type="entry name" value="6-PGluconate_DH-like_C_sf"/>
</dbReference>
<dbReference type="PIRSF" id="PIRSF000109">
    <property type="entry name" value="6PGD"/>
    <property type="match status" value="1"/>
</dbReference>
<comment type="caution">
    <text evidence="14">The sequence shown here is derived from an EMBL/GenBank/DDBJ whole genome shotgun (WGS) entry which is preliminary data.</text>
</comment>
<keyword evidence="11 12" id="KW-0521">NADP</keyword>
<comment type="pathway">
    <text evidence="2 11 12">Carbohydrate degradation; pentose phosphate pathway; D-ribulose 5-phosphate from D-glucose 6-phosphate (oxidative stage): step 3/3.</text>
</comment>
<dbReference type="Gene3D" id="1.20.5.320">
    <property type="entry name" value="6-Phosphogluconate Dehydrogenase, domain 3"/>
    <property type="match status" value="1"/>
</dbReference>
<organism evidence="14 15">
    <name type="scientific">Aureimonas populi</name>
    <dbReference type="NCBI Taxonomy" id="1701758"/>
    <lineage>
        <taxon>Bacteria</taxon>
        <taxon>Pseudomonadati</taxon>
        <taxon>Pseudomonadota</taxon>
        <taxon>Alphaproteobacteria</taxon>
        <taxon>Hyphomicrobiales</taxon>
        <taxon>Aurantimonadaceae</taxon>
        <taxon>Aureimonas</taxon>
    </lineage>
</organism>
<keyword evidence="7 11" id="KW-0560">Oxidoreductase</keyword>
<evidence type="ECO:0000256" key="9">
    <source>
        <dbReference type="ARBA" id="ARBA00023126"/>
    </source>
</evidence>
<dbReference type="EC" id="1.1.1.44" evidence="5 11"/>
<dbReference type="InterPro" id="IPR036291">
    <property type="entry name" value="NAD(P)-bd_dom_sf"/>
</dbReference>
<dbReference type="InterPro" id="IPR006114">
    <property type="entry name" value="6PGDH_C"/>
</dbReference>
<comment type="function">
    <text evidence="1 11">Catalyzes the oxidative decarboxylation of 6-phosphogluconate to ribulose 5-phosphate and CO(2), with concomitant reduction of NADP to NADPH.</text>
</comment>
<dbReference type="InterPro" id="IPR013328">
    <property type="entry name" value="6PGD_dom2"/>
</dbReference>
<evidence type="ECO:0000313" key="15">
    <source>
        <dbReference type="Proteomes" id="UP001597371"/>
    </source>
</evidence>
<evidence type="ECO:0000256" key="4">
    <source>
        <dbReference type="ARBA" id="ARBA00011738"/>
    </source>
</evidence>
<evidence type="ECO:0000256" key="10">
    <source>
        <dbReference type="ARBA" id="ARBA00048640"/>
    </source>
</evidence>
<evidence type="ECO:0000313" key="14">
    <source>
        <dbReference type="EMBL" id="MFD2238224.1"/>
    </source>
</evidence>
<dbReference type="SUPFAM" id="SSF48179">
    <property type="entry name" value="6-phosphogluconate dehydrogenase C-terminal domain-like"/>
    <property type="match status" value="1"/>
</dbReference>
<keyword evidence="9 11" id="KW-0570">Pentose shunt</keyword>